<feature type="domain" description="Glucose/Sorbosone dehydrogenase" evidence="1">
    <location>
        <begin position="1"/>
        <end position="74"/>
    </location>
</feature>
<dbReference type="InterPro" id="IPR011042">
    <property type="entry name" value="6-blade_b-propeller_TolB-like"/>
</dbReference>
<proteinExistence type="predicted"/>
<dbReference type="Proteomes" id="UP001235030">
    <property type="component" value="Chromosome"/>
</dbReference>
<dbReference type="EMBL" id="CP101637">
    <property type="protein sequence ID" value="WMT80170.1"/>
    <property type="molecule type" value="Genomic_DNA"/>
</dbReference>
<keyword evidence="3" id="KW-1185">Reference proteome</keyword>
<gene>
    <name evidence="2" type="ORF">TEMA_04830</name>
</gene>
<dbReference type="InterPro" id="IPR012938">
    <property type="entry name" value="Glc/Sorbosone_DH"/>
</dbReference>
<accession>A0ABY9PZI4</accession>
<evidence type="ECO:0000313" key="3">
    <source>
        <dbReference type="Proteomes" id="UP001235030"/>
    </source>
</evidence>
<sequence length="74" mass="8619">MGIALDFVFSQNHYFYVMHSYSESNRIYNRVVRLIENNNKSYIDKVLLDKIPGGQIHNGVRINVGPDKKLYITT</sequence>
<dbReference type="Pfam" id="PF07995">
    <property type="entry name" value="GSDH"/>
    <property type="match status" value="1"/>
</dbReference>
<protein>
    <recommendedName>
        <fullName evidence="1">Glucose/Sorbosone dehydrogenase domain-containing protein</fullName>
    </recommendedName>
</protein>
<evidence type="ECO:0000259" key="1">
    <source>
        <dbReference type="Pfam" id="PF07995"/>
    </source>
</evidence>
<reference evidence="2 3" key="1">
    <citation type="submission" date="2022-07" db="EMBL/GenBank/DDBJ databases">
        <title>Genome sequence of Terrisporobacter mayombei DSM6539.</title>
        <authorList>
            <person name="Boeer T."/>
            <person name="Bengelsdorf F.R."/>
            <person name="Daniel R."/>
            <person name="Poehlein A."/>
        </authorList>
    </citation>
    <scope>NUCLEOTIDE SEQUENCE [LARGE SCALE GENOMIC DNA]</scope>
    <source>
        <strain evidence="2 3">DSM 6539</strain>
    </source>
</reference>
<name>A0ABY9PZI4_9FIRM</name>
<evidence type="ECO:0000313" key="2">
    <source>
        <dbReference type="EMBL" id="WMT80170.1"/>
    </source>
</evidence>
<dbReference type="Gene3D" id="2.120.10.30">
    <property type="entry name" value="TolB, C-terminal domain"/>
    <property type="match status" value="1"/>
</dbReference>
<organism evidence="2 3">
    <name type="scientific">Terrisporobacter mayombei</name>
    <dbReference type="NCBI Taxonomy" id="1541"/>
    <lineage>
        <taxon>Bacteria</taxon>
        <taxon>Bacillati</taxon>
        <taxon>Bacillota</taxon>
        <taxon>Clostridia</taxon>
        <taxon>Peptostreptococcales</taxon>
        <taxon>Peptostreptococcaceae</taxon>
        <taxon>Terrisporobacter</taxon>
    </lineage>
</organism>